<gene>
    <name evidence="1" type="ORF">OBBRIDRAFT_795378</name>
</gene>
<dbReference type="AlphaFoldDB" id="A0A8E2AU04"/>
<reference evidence="1 2" key="1">
    <citation type="submission" date="2016-07" db="EMBL/GenBank/DDBJ databases">
        <title>Draft genome of the white-rot fungus Obba rivulosa 3A-2.</title>
        <authorList>
            <consortium name="DOE Joint Genome Institute"/>
            <person name="Miettinen O."/>
            <person name="Riley R."/>
            <person name="Acob R."/>
            <person name="Barry K."/>
            <person name="Cullen D."/>
            <person name="De Vries R."/>
            <person name="Hainaut M."/>
            <person name="Hatakka A."/>
            <person name="Henrissat B."/>
            <person name="Hilden K."/>
            <person name="Kuo R."/>
            <person name="Labutti K."/>
            <person name="Lipzen A."/>
            <person name="Makela M.R."/>
            <person name="Sandor L."/>
            <person name="Spatafora J.W."/>
            <person name="Grigoriev I.V."/>
            <person name="Hibbett D.S."/>
        </authorList>
    </citation>
    <scope>NUCLEOTIDE SEQUENCE [LARGE SCALE GENOMIC DNA]</scope>
    <source>
        <strain evidence="1 2">3A-2</strain>
    </source>
</reference>
<sequence>MKPNRPPPRTYVLQIKTHKLSIVLAADKETTVGSLKTEVLSALQAPVLDAPAGPTSMHVDEDPEWAVPKITGVGDFELSRALKERGRPTGRYEVLDTATRIQSALTNWEYVFVQFRDENGTLQPVKVSLPALLDEDEEDQEAALAAARKGKRKADMVEA</sequence>
<name>A0A8E2AU04_9APHY</name>
<dbReference type="EMBL" id="KV722456">
    <property type="protein sequence ID" value="OCH88325.1"/>
    <property type="molecule type" value="Genomic_DNA"/>
</dbReference>
<proteinExistence type="predicted"/>
<dbReference type="Proteomes" id="UP000250043">
    <property type="component" value="Unassembled WGS sequence"/>
</dbReference>
<evidence type="ECO:0000313" key="2">
    <source>
        <dbReference type="Proteomes" id="UP000250043"/>
    </source>
</evidence>
<dbReference type="OrthoDB" id="3173670at2759"/>
<accession>A0A8E2AU04</accession>
<protein>
    <submittedName>
        <fullName evidence="1">Uncharacterized protein</fullName>
    </submittedName>
</protein>
<organism evidence="1 2">
    <name type="scientific">Obba rivulosa</name>
    <dbReference type="NCBI Taxonomy" id="1052685"/>
    <lineage>
        <taxon>Eukaryota</taxon>
        <taxon>Fungi</taxon>
        <taxon>Dikarya</taxon>
        <taxon>Basidiomycota</taxon>
        <taxon>Agaricomycotina</taxon>
        <taxon>Agaricomycetes</taxon>
        <taxon>Polyporales</taxon>
        <taxon>Gelatoporiaceae</taxon>
        <taxon>Obba</taxon>
    </lineage>
</organism>
<keyword evidence="2" id="KW-1185">Reference proteome</keyword>
<evidence type="ECO:0000313" key="1">
    <source>
        <dbReference type="EMBL" id="OCH88325.1"/>
    </source>
</evidence>